<name>A0A919QB79_9ACTN</name>
<comment type="caution">
    <text evidence="1">The sequence shown here is derived from an EMBL/GenBank/DDBJ whole genome shotgun (WGS) entry which is preliminary data.</text>
</comment>
<dbReference type="Proteomes" id="UP000640052">
    <property type="component" value="Unassembled WGS sequence"/>
</dbReference>
<organism evidence="1 2">
    <name type="scientific">Acrocarpospora phusangensis</name>
    <dbReference type="NCBI Taxonomy" id="1070424"/>
    <lineage>
        <taxon>Bacteria</taxon>
        <taxon>Bacillati</taxon>
        <taxon>Actinomycetota</taxon>
        <taxon>Actinomycetes</taxon>
        <taxon>Streptosporangiales</taxon>
        <taxon>Streptosporangiaceae</taxon>
        <taxon>Acrocarpospora</taxon>
    </lineage>
</organism>
<reference evidence="1" key="1">
    <citation type="submission" date="2021-01" db="EMBL/GenBank/DDBJ databases">
        <title>Whole genome shotgun sequence of Acrocarpospora phusangensis NBRC 108782.</title>
        <authorList>
            <person name="Komaki H."/>
            <person name="Tamura T."/>
        </authorList>
    </citation>
    <scope>NUCLEOTIDE SEQUENCE</scope>
    <source>
        <strain evidence="1">NBRC 108782</strain>
    </source>
</reference>
<accession>A0A919QB79</accession>
<dbReference type="RefSeq" id="WP_204042422.1">
    <property type="nucleotide sequence ID" value="NZ_BOOA01000032.1"/>
</dbReference>
<sequence length="52" mass="5839">MGDEQERLVYTDEQRDSNLALLREILGGEPEPGMLQLVGERDHEFAARSPVA</sequence>
<protein>
    <submittedName>
        <fullName evidence="1">Uncharacterized protein</fullName>
    </submittedName>
</protein>
<evidence type="ECO:0000313" key="1">
    <source>
        <dbReference type="EMBL" id="GIH25717.1"/>
    </source>
</evidence>
<evidence type="ECO:0000313" key="2">
    <source>
        <dbReference type="Proteomes" id="UP000640052"/>
    </source>
</evidence>
<dbReference type="AlphaFoldDB" id="A0A919QB79"/>
<gene>
    <name evidence="1" type="ORF">Aph01nite_40270</name>
</gene>
<dbReference type="EMBL" id="BOOA01000032">
    <property type="protein sequence ID" value="GIH25717.1"/>
    <property type="molecule type" value="Genomic_DNA"/>
</dbReference>
<keyword evidence="2" id="KW-1185">Reference proteome</keyword>
<proteinExistence type="predicted"/>